<keyword evidence="12" id="KW-1185">Reference proteome</keyword>
<keyword evidence="7 9" id="KW-0472">Membrane</keyword>
<feature type="transmembrane region" description="Helical" evidence="9">
    <location>
        <begin position="239"/>
        <end position="258"/>
    </location>
</feature>
<organism evidence="11 12">
    <name type="scientific">Lunatimonas lonarensis</name>
    <dbReference type="NCBI Taxonomy" id="1232681"/>
    <lineage>
        <taxon>Bacteria</taxon>
        <taxon>Pseudomonadati</taxon>
        <taxon>Bacteroidota</taxon>
        <taxon>Cytophagia</taxon>
        <taxon>Cytophagales</taxon>
        <taxon>Cyclobacteriaceae</taxon>
    </lineage>
</organism>
<dbReference type="Pfam" id="PF03553">
    <property type="entry name" value="Na_H_antiporter"/>
    <property type="match status" value="1"/>
</dbReference>
<feature type="transmembrane region" description="Helical" evidence="9">
    <location>
        <begin position="338"/>
        <end position="361"/>
    </location>
</feature>
<sequence length="493" mass="52244">MNKTIKQPTILEAFFPIIFLVVLLVLNIRVFGSEGLGGSNQLVLVLAAGVAGLVAVFRLRIPWERLQDGMIKSISAAMSSILILLLIGSLAGTWMLSGIVPAMIYYGLQVLNPTIFLLAACVVSAVVSVSTGSSWTTVATVGVALLGIGKALGFDEGIIAGAIISGAYFGDKMSPLSDTTNLAPAMAGTDLFTHIRHMTKTTFPSILITLVIFGVIGVLRDAEGSVGQVQEISEVILEAFDVNGWLFVVPLLVIVLIVSKVPAIPTLLVGALLGGVWAIVFQPDVINSLASNQELGFAFNSFKVVMTALYGETSIVTSNEVVNELLVTGGMAGMLNTVWLIVCAMVFGGIMEVSGMLRVLAEAVMEKVHSVGSLIAATAGTGVFFNIATSDQYLAILVPGRMYADIYKKRGLKGENLSRALEDSATVTSVLVPWNTCGATQAAVLGVATLAYAPFCFFNIISPLMTILFGYLRIGINYYSEEELNEIEQEVVA</sequence>
<dbReference type="GO" id="GO:0015297">
    <property type="term" value="F:antiporter activity"/>
    <property type="evidence" value="ECO:0007669"/>
    <property type="project" value="UniProtKB-KW"/>
</dbReference>
<evidence type="ECO:0000256" key="8">
    <source>
        <dbReference type="ARBA" id="ARBA00038435"/>
    </source>
</evidence>
<evidence type="ECO:0000256" key="3">
    <source>
        <dbReference type="ARBA" id="ARBA00022449"/>
    </source>
</evidence>
<dbReference type="Proteomes" id="UP000013909">
    <property type="component" value="Unassembled WGS sequence"/>
</dbReference>
<dbReference type="InterPro" id="IPR018461">
    <property type="entry name" value="Na/H_Antiport_NhaC-like_C"/>
</dbReference>
<feature type="domain" description="Na+/H+ antiporter NhaC-like C-terminal" evidence="10">
    <location>
        <begin position="166"/>
        <end position="472"/>
    </location>
</feature>
<evidence type="ECO:0000313" key="11">
    <source>
        <dbReference type="EMBL" id="EON78609.1"/>
    </source>
</evidence>
<feature type="transmembrane region" description="Helical" evidence="9">
    <location>
        <begin position="82"/>
        <end position="108"/>
    </location>
</feature>
<dbReference type="EMBL" id="AQHR01000029">
    <property type="protein sequence ID" value="EON78609.1"/>
    <property type="molecule type" value="Genomic_DNA"/>
</dbReference>
<reference evidence="11 12" key="1">
    <citation type="submission" date="2013-02" db="EMBL/GenBank/DDBJ databases">
        <title>A novel strain isolated from Lonar lake, Maharashtra, India.</title>
        <authorList>
            <person name="Singh A."/>
        </authorList>
    </citation>
    <scope>NUCLEOTIDE SEQUENCE [LARGE SCALE GENOMIC DNA]</scope>
    <source>
        <strain evidence="11 12">AK24</strain>
    </source>
</reference>
<keyword evidence="5 9" id="KW-0812">Transmembrane</keyword>
<dbReference type="NCBIfam" id="TIGR00931">
    <property type="entry name" value="antiport_nhaC"/>
    <property type="match status" value="1"/>
</dbReference>
<dbReference type="PANTHER" id="PTHR33451">
    <property type="entry name" value="MALATE-2H(+)/NA(+)-LACTATE ANTIPORTER"/>
    <property type="match status" value="1"/>
</dbReference>
<evidence type="ECO:0000256" key="5">
    <source>
        <dbReference type="ARBA" id="ARBA00022692"/>
    </source>
</evidence>
<feature type="transmembrane region" description="Helical" evidence="9">
    <location>
        <begin position="114"/>
        <end position="146"/>
    </location>
</feature>
<keyword evidence="3" id="KW-0050">Antiport</keyword>
<dbReference type="InterPro" id="IPR004770">
    <property type="entry name" value="Na/H_antiport_NhaC"/>
</dbReference>
<comment type="subcellular location">
    <subcellularLocation>
        <location evidence="1">Cell membrane</location>
        <topology evidence="1">Multi-pass membrane protein</topology>
    </subcellularLocation>
</comment>
<gene>
    <name evidence="11" type="ORF">ADIS_0959</name>
</gene>
<evidence type="ECO:0000256" key="4">
    <source>
        <dbReference type="ARBA" id="ARBA00022475"/>
    </source>
</evidence>
<evidence type="ECO:0000256" key="6">
    <source>
        <dbReference type="ARBA" id="ARBA00022989"/>
    </source>
</evidence>
<feature type="transmembrane region" description="Helical" evidence="9">
    <location>
        <begin position="12"/>
        <end position="30"/>
    </location>
</feature>
<dbReference type="OrthoDB" id="9762978at2"/>
<comment type="similarity">
    <text evidence="8">Belongs to the NhaC Na(+)/H(+) (TC 2.A.35) antiporter family.</text>
</comment>
<dbReference type="AlphaFoldDB" id="R7ZXB0"/>
<name>R7ZXB0_9BACT</name>
<feature type="transmembrane region" description="Helical" evidence="9">
    <location>
        <begin position="368"/>
        <end position="388"/>
    </location>
</feature>
<feature type="transmembrane region" description="Helical" evidence="9">
    <location>
        <begin position="201"/>
        <end position="219"/>
    </location>
</feature>
<feature type="transmembrane region" description="Helical" evidence="9">
    <location>
        <begin position="42"/>
        <end position="61"/>
    </location>
</feature>
<accession>R7ZXB0</accession>
<keyword evidence="6 9" id="KW-1133">Transmembrane helix</keyword>
<evidence type="ECO:0000256" key="9">
    <source>
        <dbReference type="SAM" id="Phobius"/>
    </source>
</evidence>
<evidence type="ECO:0000256" key="2">
    <source>
        <dbReference type="ARBA" id="ARBA00022448"/>
    </source>
</evidence>
<evidence type="ECO:0000256" key="1">
    <source>
        <dbReference type="ARBA" id="ARBA00004651"/>
    </source>
</evidence>
<dbReference type="PANTHER" id="PTHR33451:SF3">
    <property type="entry name" value="MALATE-2H(+)_NA(+)-LACTATE ANTIPORTER"/>
    <property type="match status" value="1"/>
</dbReference>
<evidence type="ECO:0000313" key="12">
    <source>
        <dbReference type="Proteomes" id="UP000013909"/>
    </source>
</evidence>
<comment type="caution">
    <text evidence="11">The sequence shown here is derived from an EMBL/GenBank/DDBJ whole genome shotgun (WGS) entry which is preliminary data.</text>
</comment>
<feature type="transmembrane region" description="Helical" evidence="9">
    <location>
        <begin position="451"/>
        <end position="472"/>
    </location>
</feature>
<dbReference type="GO" id="GO:0005886">
    <property type="term" value="C:plasma membrane"/>
    <property type="evidence" value="ECO:0007669"/>
    <property type="project" value="UniProtKB-SubCell"/>
</dbReference>
<evidence type="ECO:0000256" key="7">
    <source>
        <dbReference type="ARBA" id="ARBA00023136"/>
    </source>
</evidence>
<keyword evidence="4" id="KW-1003">Cell membrane</keyword>
<feature type="transmembrane region" description="Helical" evidence="9">
    <location>
        <begin position="263"/>
        <end position="281"/>
    </location>
</feature>
<dbReference type="RefSeq" id="WP_010853107.1">
    <property type="nucleotide sequence ID" value="NZ_AQHR01000029.1"/>
</dbReference>
<dbReference type="PATRIC" id="fig|1288963.3.peg.959"/>
<keyword evidence="2" id="KW-0813">Transport</keyword>
<proteinExistence type="inferred from homology"/>
<evidence type="ECO:0000259" key="10">
    <source>
        <dbReference type="Pfam" id="PF03553"/>
    </source>
</evidence>
<dbReference type="InterPro" id="IPR052180">
    <property type="entry name" value="NhaC_Na-H+_Antiporter"/>
</dbReference>
<dbReference type="STRING" id="1232681.ADIS_0959"/>
<protein>
    <submittedName>
        <fullName evidence="11">Na+/H+ antiporter NhaC</fullName>
    </submittedName>
</protein>